<organism evidence="2 3">
    <name type="scientific">Trachymyrmex septentrionalis</name>
    <dbReference type="NCBI Taxonomy" id="34720"/>
    <lineage>
        <taxon>Eukaryota</taxon>
        <taxon>Metazoa</taxon>
        <taxon>Ecdysozoa</taxon>
        <taxon>Arthropoda</taxon>
        <taxon>Hexapoda</taxon>
        <taxon>Insecta</taxon>
        <taxon>Pterygota</taxon>
        <taxon>Neoptera</taxon>
        <taxon>Endopterygota</taxon>
        <taxon>Hymenoptera</taxon>
        <taxon>Apocrita</taxon>
        <taxon>Aculeata</taxon>
        <taxon>Formicoidea</taxon>
        <taxon>Formicidae</taxon>
        <taxon>Myrmicinae</taxon>
        <taxon>Trachymyrmex</taxon>
    </lineage>
</organism>
<protein>
    <submittedName>
        <fullName evidence="2">Uncharacterized protein</fullName>
    </submittedName>
</protein>
<name>A0A195F9E8_9HYME</name>
<dbReference type="EMBL" id="KQ981727">
    <property type="protein sequence ID" value="KYN36837.1"/>
    <property type="molecule type" value="Genomic_DNA"/>
</dbReference>
<dbReference type="Proteomes" id="UP000078541">
    <property type="component" value="Unassembled WGS sequence"/>
</dbReference>
<evidence type="ECO:0000256" key="1">
    <source>
        <dbReference type="SAM" id="MobiDB-lite"/>
    </source>
</evidence>
<accession>A0A195F9E8</accession>
<sequence length="346" mass="38219">MWHAQIPIPIADQCFSGSSPHSGILFVLRKDRRKFHDVVDEHAARRDAKTFSSSLSNLGNVRVAFEDDRREGDALYSRRREKNRIKREEEKGEGANKCGADVRNNHLFHCARVQVQLRFARACSRIGRTAQRLSSLSLLPSSLPPPCIFTERSSLSSLVYVVTEDAVQRRCEDAPRRTASTATTDNTAATAATTTTAPPTKTPTTPTTAATVVPTTLFTSHGSTNPTAVVQVSPQPPLLTPPQYPAPPRPPSRTGASIPSTPCAKLFITRRLCLPRDTTRQPIPAGERARCLKWRTLHHTLMYTMLYINYCGQDAPRISVPLNPDGGTFMGPPDPPQFLNAFLRIE</sequence>
<gene>
    <name evidence="2" type="ORF">ALC56_08628</name>
</gene>
<dbReference type="AlphaFoldDB" id="A0A195F9E8"/>
<proteinExistence type="predicted"/>
<feature type="region of interest" description="Disordered" evidence="1">
    <location>
        <begin position="172"/>
        <end position="207"/>
    </location>
</feature>
<evidence type="ECO:0000313" key="2">
    <source>
        <dbReference type="EMBL" id="KYN36837.1"/>
    </source>
</evidence>
<keyword evidence="3" id="KW-1185">Reference proteome</keyword>
<feature type="compositionally biased region" description="Low complexity" evidence="1">
    <location>
        <begin position="178"/>
        <end position="207"/>
    </location>
</feature>
<evidence type="ECO:0000313" key="3">
    <source>
        <dbReference type="Proteomes" id="UP000078541"/>
    </source>
</evidence>
<reference evidence="2 3" key="1">
    <citation type="submission" date="2016-03" db="EMBL/GenBank/DDBJ databases">
        <title>Trachymyrmex septentrionalis WGS genome.</title>
        <authorList>
            <person name="Nygaard S."/>
            <person name="Hu H."/>
            <person name="Boomsma J."/>
            <person name="Zhang G."/>
        </authorList>
    </citation>
    <scope>NUCLEOTIDE SEQUENCE [LARGE SCALE GENOMIC DNA]</scope>
    <source>
        <strain evidence="2">Tsep2-gDNA-1</strain>
        <tissue evidence="2">Whole body</tissue>
    </source>
</reference>